<dbReference type="AlphaFoldDB" id="A0AA37T5P2"/>
<gene>
    <name evidence="9" type="primary">ygiM</name>
    <name evidence="9" type="ORF">GCM10007877_18310</name>
</gene>
<dbReference type="InterPro" id="IPR016476">
    <property type="entry name" value="SH3_dom_pro"/>
</dbReference>
<evidence type="ECO:0000259" key="8">
    <source>
        <dbReference type="PROSITE" id="PS51781"/>
    </source>
</evidence>
<evidence type="ECO:0000313" key="9">
    <source>
        <dbReference type="EMBL" id="GLS26116.1"/>
    </source>
</evidence>
<feature type="transmembrane region" description="Helical" evidence="7">
    <location>
        <begin position="180"/>
        <end position="198"/>
    </location>
</feature>
<organism evidence="9 10">
    <name type="scientific">Marinibactrum halimedae</name>
    <dbReference type="NCBI Taxonomy" id="1444977"/>
    <lineage>
        <taxon>Bacteria</taxon>
        <taxon>Pseudomonadati</taxon>
        <taxon>Pseudomonadota</taxon>
        <taxon>Gammaproteobacteria</taxon>
        <taxon>Cellvibrionales</taxon>
        <taxon>Cellvibrionaceae</taxon>
        <taxon>Marinibactrum</taxon>
    </lineage>
</organism>
<evidence type="ECO:0000256" key="5">
    <source>
        <dbReference type="ARBA" id="ARBA00023136"/>
    </source>
</evidence>
<evidence type="ECO:0000256" key="3">
    <source>
        <dbReference type="ARBA" id="ARBA00022729"/>
    </source>
</evidence>
<evidence type="ECO:0000256" key="1">
    <source>
        <dbReference type="ARBA" id="ARBA00004167"/>
    </source>
</evidence>
<proteinExistence type="predicted"/>
<evidence type="ECO:0000313" key="10">
    <source>
        <dbReference type="Proteomes" id="UP001156870"/>
    </source>
</evidence>
<keyword evidence="4 7" id="KW-1133">Transmembrane helix</keyword>
<name>A0AA37T5P2_9GAMM</name>
<keyword evidence="3" id="KW-0732">Signal</keyword>
<evidence type="ECO:0000256" key="4">
    <source>
        <dbReference type="ARBA" id="ARBA00022989"/>
    </source>
</evidence>
<dbReference type="Proteomes" id="UP001156870">
    <property type="component" value="Unassembled WGS sequence"/>
</dbReference>
<keyword evidence="10" id="KW-1185">Reference proteome</keyword>
<sequence length="212" mass="24047">MHHIDTAHAETRYITDVLYIPMRSGAGNQYRILRSGLKSGTKLTVLEESEDGEWTKVALSNGQEGYVRNQYLISTPTAASRLNEALASVTRLEKERGQLKQQVQTLQTERSTLQNTLSSESTKATNTAAELEEIKRISADTLALNQRHQDMLQRHQLLQTDLDVLKAENERLKNDNRQQWFMYGVGAVLCGVILTLILPRLPSKRRNSEWAN</sequence>
<protein>
    <submittedName>
        <fullName evidence="9">Signal transduction protein</fullName>
    </submittedName>
</protein>
<dbReference type="Pfam" id="PF08239">
    <property type="entry name" value="SH3_3"/>
    <property type="match status" value="1"/>
</dbReference>
<dbReference type="EMBL" id="BSPD01000039">
    <property type="protein sequence ID" value="GLS26116.1"/>
    <property type="molecule type" value="Genomic_DNA"/>
</dbReference>
<dbReference type="InterPro" id="IPR003646">
    <property type="entry name" value="SH3-like_bac-type"/>
</dbReference>
<evidence type="ECO:0000256" key="7">
    <source>
        <dbReference type="SAM" id="Phobius"/>
    </source>
</evidence>
<evidence type="ECO:0000256" key="2">
    <source>
        <dbReference type="ARBA" id="ARBA00022692"/>
    </source>
</evidence>
<keyword evidence="5 7" id="KW-0472">Membrane</keyword>
<keyword evidence="2 7" id="KW-0812">Transmembrane</keyword>
<comment type="subcellular location">
    <subcellularLocation>
        <location evidence="1">Membrane</location>
        <topology evidence="1">Single-pass membrane protein</topology>
    </subcellularLocation>
</comment>
<comment type="caution">
    <text evidence="9">The sequence shown here is derived from an EMBL/GenBank/DDBJ whole genome shotgun (WGS) entry which is preliminary data.</text>
</comment>
<dbReference type="NCBIfam" id="TIGR04211">
    <property type="entry name" value="SH3_and_anchor"/>
    <property type="match status" value="1"/>
</dbReference>
<feature type="domain" description="SH3b" evidence="8">
    <location>
        <begin position="9"/>
        <end position="76"/>
    </location>
</feature>
<dbReference type="PIRSF" id="PIRSF006158">
    <property type="entry name" value="UCP006158_SH3"/>
    <property type="match status" value="1"/>
</dbReference>
<dbReference type="Gene3D" id="2.30.30.40">
    <property type="entry name" value="SH3 Domains"/>
    <property type="match status" value="1"/>
</dbReference>
<dbReference type="SMART" id="SM00287">
    <property type="entry name" value="SH3b"/>
    <property type="match status" value="1"/>
</dbReference>
<feature type="coiled-coil region" evidence="6">
    <location>
        <begin position="82"/>
        <end position="116"/>
    </location>
</feature>
<dbReference type="GO" id="GO:0016020">
    <property type="term" value="C:membrane"/>
    <property type="evidence" value="ECO:0007669"/>
    <property type="project" value="UniProtKB-SubCell"/>
</dbReference>
<evidence type="ECO:0000256" key="6">
    <source>
        <dbReference type="SAM" id="Coils"/>
    </source>
</evidence>
<accession>A0AA37T5P2</accession>
<keyword evidence="6" id="KW-0175">Coiled coil</keyword>
<dbReference type="PROSITE" id="PS51781">
    <property type="entry name" value="SH3B"/>
    <property type="match status" value="1"/>
</dbReference>
<reference evidence="9 10" key="1">
    <citation type="journal article" date="2014" name="Int. J. Syst. Evol. Microbiol.">
        <title>Complete genome sequence of Corynebacterium casei LMG S-19264T (=DSM 44701T), isolated from a smear-ripened cheese.</title>
        <authorList>
            <consortium name="US DOE Joint Genome Institute (JGI-PGF)"/>
            <person name="Walter F."/>
            <person name="Albersmeier A."/>
            <person name="Kalinowski J."/>
            <person name="Ruckert C."/>
        </authorList>
    </citation>
    <scope>NUCLEOTIDE SEQUENCE [LARGE SCALE GENOMIC DNA]</scope>
    <source>
        <strain evidence="9 10">NBRC 110095</strain>
    </source>
</reference>